<evidence type="ECO:0000313" key="2">
    <source>
        <dbReference type="Proteomes" id="UP001235939"/>
    </source>
</evidence>
<dbReference type="Proteomes" id="UP001235939">
    <property type="component" value="Chromosome 07"/>
</dbReference>
<protein>
    <recommendedName>
        <fullName evidence="3">Reverse transcriptase</fullName>
    </recommendedName>
</protein>
<name>A0ABY6KNV1_9ARAC</name>
<evidence type="ECO:0008006" key="3">
    <source>
        <dbReference type="Google" id="ProtNLM"/>
    </source>
</evidence>
<gene>
    <name evidence="1" type="ORF">LAZ67_7002588</name>
</gene>
<dbReference type="EMBL" id="CP092869">
    <property type="protein sequence ID" value="UYV70343.1"/>
    <property type="molecule type" value="Genomic_DNA"/>
</dbReference>
<reference evidence="1 2" key="1">
    <citation type="submission" date="2022-01" db="EMBL/GenBank/DDBJ databases">
        <title>A chromosomal length assembly of Cordylochernes scorpioides.</title>
        <authorList>
            <person name="Zeh D."/>
            <person name="Zeh J."/>
        </authorList>
    </citation>
    <scope>NUCLEOTIDE SEQUENCE [LARGE SCALE GENOMIC DNA]</scope>
    <source>
        <strain evidence="1">IN4F17</strain>
        <tissue evidence="1">Whole Body</tissue>
    </source>
</reference>
<proteinExistence type="predicted"/>
<organism evidence="1 2">
    <name type="scientific">Cordylochernes scorpioides</name>
    <dbReference type="NCBI Taxonomy" id="51811"/>
    <lineage>
        <taxon>Eukaryota</taxon>
        <taxon>Metazoa</taxon>
        <taxon>Ecdysozoa</taxon>
        <taxon>Arthropoda</taxon>
        <taxon>Chelicerata</taxon>
        <taxon>Arachnida</taxon>
        <taxon>Pseudoscorpiones</taxon>
        <taxon>Cheliferoidea</taxon>
        <taxon>Chernetidae</taxon>
        <taxon>Cordylochernes</taxon>
    </lineage>
</organism>
<sequence>MDETWVHHYMPETKQQSKKRVEANGSAPNKAKSIISAGKVMANFHLFPLLKKFASEKHFTSKEVERAEYLTTFQTLIPGMEYRYWRNAGPMLPSGALKQSLHPSSAKAIVNFLAEVAPLKFDEWDQLFLADISRDQITTVFLCLPNGRALGWKGLPCEIFKVLNSAGLAFIFKAQPSYSTAKAFRPISPPTTNYKVLNGLLMGHLHRHLSCLVPMSDQRRLERISGCGCVVAYADDIVLFIRDDAQFELVPLIFEKFRMSSGVAVNFSKSCGIWCGCWKHRTDTPLGIFWTSELLTVLGCTITARNIFASHLWGCWRKVVSLHSRAVAGGSCPRGQQPGPGFYPARHPPSAGFRRGSRASGGIRAESRGFPVASWLAQTPRMASARLTSWANFGSPA</sequence>
<keyword evidence="2" id="KW-1185">Reference proteome</keyword>
<evidence type="ECO:0000313" key="1">
    <source>
        <dbReference type="EMBL" id="UYV70343.1"/>
    </source>
</evidence>
<accession>A0ABY6KNV1</accession>